<dbReference type="PANTHER" id="PTHR36427:SF3">
    <property type="entry name" value="LARGE RIBOSOMAL SUBUNIT PROTEIN UL1M"/>
    <property type="match status" value="1"/>
</dbReference>
<dbReference type="GO" id="GO:0003735">
    <property type="term" value="F:structural constituent of ribosome"/>
    <property type="evidence" value="ECO:0007669"/>
    <property type="project" value="InterPro"/>
</dbReference>
<evidence type="ECO:0000256" key="5">
    <source>
        <dbReference type="ARBA" id="ARBA00022845"/>
    </source>
</evidence>
<evidence type="ECO:0000256" key="4">
    <source>
        <dbReference type="ARBA" id="ARBA00022730"/>
    </source>
</evidence>
<keyword evidence="8 10" id="KW-0687">Ribonucleoprotein</keyword>
<keyword evidence="2 10" id="KW-0678">Repressor</keyword>
<evidence type="ECO:0000256" key="10">
    <source>
        <dbReference type="HAMAP-Rule" id="MF_01318"/>
    </source>
</evidence>
<reference evidence="12" key="2">
    <citation type="journal article" date="2021" name="PeerJ">
        <title>Extensive microbial diversity within the chicken gut microbiome revealed by metagenomics and culture.</title>
        <authorList>
            <person name="Gilroy R."/>
            <person name="Ravi A."/>
            <person name="Getino M."/>
            <person name="Pursley I."/>
            <person name="Horton D.L."/>
            <person name="Alikhan N.F."/>
            <person name="Baker D."/>
            <person name="Gharbi K."/>
            <person name="Hall N."/>
            <person name="Watson M."/>
            <person name="Adriaenssens E.M."/>
            <person name="Foster-Nyarko E."/>
            <person name="Jarju S."/>
            <person name="Secka A."/>
            <person name="Antonio M."/>
            <person name="Oren A."/>
            <person name="Chaudhuri R.R."/>
            <person name="La Ragione R."/>
            <person name="Hildebrand F."/>
            <person name="Pallen M.J."/>
        </authorList>
    </citation>
    <scope>NUCLEOTIDE SEQUENCE</scope>
    <source>
        <strain evidence="12">10669</strain>
    </source>
</reference>
<name>A0A9D1T121_9BACT</name>
<comment type="similarity">
    <text evidence="1 10 11">Belongs to the universal ribosomal protein uL1 family.</text>
</comment>
<evidence type="ECO:0000256" key="6">
    <source>
        <dbReference type="ARBA" id="ARBA00022884"/>
    </source>
</evidence>
<dbReference type="PIRSF" id="PIRSF002155">
    <property type="entry name" value="Ribosomal_L1"/>
    <property type="match status" value="1"/>
</dbReference>
<comment type="function">
    <text evidence="10">Protein L1 is also a translational repressor protein, it controls the translation of the L11 operon by binding to its mRNA.</text>
</comment>
<keyword evidence="5 10" id="KW-0810">Translation regulation</keyword>
<dbReference type="InterPro" id="IPR016095">
    <property type="entry name" value="Ribosomal_uL1_3-a/b-sand"/>
</dbReference>
<keyword evidence="6 10" id="KW-0694">RNA-binding</keyword>
<evidence type="ECO:0000313" key="12">
    <source>
        <dbReference type="EMBL" id="HIV04388.1"/>
    </source>
</evidence>
<dbReference type="GO" id="GO:0019843">
    <property type="term" value="F:rRNA binding"/>
    <property type="evidence" value="ECO:0007669"/>
    <property type="project" value="UniProtKB-UniRule"/>
</dbReference>
<dbReference type="InterPro" id="IPR005878">
    <property type="entry name" value="Ribosom_uL1_bac-type"/>
</dbReference>
<evidence type="ECO:0000256" key="7">
    <source>
        <dbReference type="ARBA" id="ARBA00022980"/>
    </source>
</evidence>
<dbReference type="Gene3D" id="3.30.190.20">
    <property type="match status" value="1"/>
</dbReference>
<dbReference type="PANTHER" id="PTHR36427">
    <property type="entry name" value="54S RIBOSOMAL PROTEIN L1, MITOCHONDRIAL"/>
    <property type="match status" value="1"/>
</dbReference>
<sequence length="231" mass="24218">MAKKQSKRYKAALAAGDLTASYTVAEAVEVLKKMPVAKFDETVEVSARLGVDPKQSDQMVRGTVSLPNGSGKKVSVIVFTEKPEEALAAGADEAGLADLIAKVSGGWTGFDVAVSTVSAMKEVRKVARVLGPRGLMPNPKSGTVSDDIPATIKAVKGGRVEFKMDKTANISIVVGKRSFDAKALAENAEEAIRALVKAQPEALKGAKFIKSLTVSSTMSPGVKIDVKPYVA</sequence>
<proteinExistence type="inferred from homology"/>
<keyword evidence="7 10" id="KW-0689">Ribosomal protein</keyword>
<keyword evidence="4 10" id="KW-0699">rRNA-binding</keyword>
<evidence type="ECO:0000256" key="1">
    <source>
        <dbReference type="ARBA" id="ARBA00010531"/>
    </source>
</evidence>
<dbReference type="AlphaFoldDB" id="A0A9D1T121"/>
<dbReference type="GO" id="GO:0015934">
    <property type="term" value="C:large ribosomal subunit"/>
    <property type="evidence" value="ECO:0007669"/>
    <property type="project" value="InterPro"/>
</dbReference>
<dbReference type="InterPro" id="IPR023674">
    <property type="entry name" value="Ribosomal_uL1-like"/>
</dbReference>
<dbReference type="Proteomes" id="UP000886812">
    <property type="component" value="Unassembled WGS sequence"/>
</dbReference>
<dbReference type="GO" id="GO:0006417">
    <property type="term" value="P:regulation of translation"/>
    <property type="evidence" value="ECO:0007669"/>
    <property type="project" value="UniProtKB-KW"/>
</dbReference>
<protein>
    <recommendedName>
        <fullName evidence="9 10">Large ribosomal subunit protein uL1</fullName>
    </recommendedName>
</protein>
<dbReference type="GO" id="GO:0006412">
    <property type="term" value="P:translation"/>
    <property type="evidence" value="ECO:0007669"/>
    <property type="project" value="UniProtKB-UniRule"/>
</dbReference>
<comment type="function">
    <text evidence="10">Binds directly to 23S rRNA. The L1 stalk is quite mobile in the ribosome, and is involved in E site tRNA release.</text>
</comment>
<dbReference type="InterPro" id="IPR002143">
    <property type="entry name" value="Ribosomal_uL1"/>
</dbReference>
<dbReference type="NCBIfam" id="TIGR01169">
    <property type="entry name" value="rplA_bact"/>
    <property type="match status" value="1"/>
</dbReference>
<gene>
    <name evidence="10" type="primary">rplA</name>
    <name evidence="12" type="ORF">IAC75_04460</name>
</gene>
<dbReference type="FunFam" id="3.40.50.790:FF:000001">
    <property type="entry name" value="50S ribosomal protein L1"/>
    <property type="match status" value="1"/>
</dbReference>
<dbReference type="GO" id="GO:0000049">
    <property type="term" value="F:tRNA binding"/>
    <property type="evidence" value="ECO:0007669"/>
    <property type="project" value="UniProtKB-KW"/>
</dbReference>
<comment type="subunit">
    <text evidence="10">Part of the 50S ribosomal subunit.</text>
</comment>
<dbReference type="InterPro" id="IPR028364">
    <property type="entry name" value="Ribosomal_uL1/biogenesis"/>
</dbReference>
<evidence type="ECO:0000256" key="11">
    <source>
        <dbReference type="RuleBase" id="RU000659"/>
    </source>
</evidence>
<keyword evidence="3 10" id="KW-0820">tRNA-binding</keyword>
<dbReference type="Pfam" id="PF00687">
    <property type="entry name" value="Ribosomal_L1"/>
    <property type="match status" value="1"/>
</dbReference>
<comment type="caution">
    <text evidence="12">The sequence shown here is derived from an EMBL/GenBank/DDBJ whole genome shotgun (WGS) entry which is preliminary data.</text>
</comment>
<evidence type="ECO:0000256" key="8">
    <source>
        <dbReference type="ARBA" id="ARBA00023274"/>
    </source>
</evidence>
<dbReference type="InterPro" id="IPR023673">
    <property type="entry name" value="Ribosomal_uL1_CS"/>
</dbReference>
<dbReference type="SUPFAM" id="SSF56808">
    <property type="entry name" value="Ribosomal protein L1"/>
    <property type="match status" value="1"/>
</dbReference>
<evidence type="ECO:0000256" key="2">
    <source>
        <dbReference type="ARBA" id="ARBA00022491"/>
    </source>
</evidence>
<dbReference type="HAMAP" id="MF_01318_B">
    <property type="entry name" value="Ribosomal_uL1_B"/>
    <property type="match status" value="1"/>
</dbReference>
<dbReference type="CDD" id="cd00403">
    <property type="entry name" value="Ribosomal_L1"/>
    <property type="match status" value="1"/>
</dbReference>
<dbReference type="PROSITE" id="PS01199">
    <property type="entry name" value="RIBOSOMAL_L1"/>
    <property type="match status" value="1"/>
</dbReference>
<accession>A0A9D1T121</accession>
<evidence type="ECO:0000313" key="13">
    <source>
        <dbReference type="Proteomes" id="UP000886812"/>
    </source>
</evidence>
<dbReference type="EMBL" id="DVOG01000119">
    <property type="protein sequence ID" value="HIV04388.1"/>
    <property type="molecule type" value="Genomic_DNA"/>
</dbReference>
<evidence type="ECO:0000256" key="9">
    <source>
        <dbReference type="ARBA" id="ARBA00035241"/>
    </source>
</evidence>
<organism evidence="12 13">
    <name type="scientific">Candidatus Spyradosoma merdigallinarum</name>
    <dbReference type="NCBI Taxonomy" id="2840950"/>
    <lineage>
        <taxon>Bacteria</taxon>
        <taxon>Pseudomonadati</taxon>
        <taxon>Verrucomicrobiota</taxon>
        <taxon>Opitutia</taxon>
        <taxon>Opitutia incertae sedis</taxon>
        <taxon>Candidatus Spyradosoma</taxon>
    </lineage>
</organism>
<dbReference type="Gene3D" id="3.40.50.790">
    <property type="match status" value="1"/>
</dbReference>
<evidence type="ECO:0000256" key="3">
    <source>
        <dbReference type="ARBA" id="ARBA00022555"/>
    </source>
</evidence>
<reference evidence="12" key="1">
    <citation type="submission" date="2020-10" db="EMBL/GenBank/DDBJ databases">
        <authorList>
            <person name="Gilroy R."/>
        </authorList>
    </citation>
    <scope>NUCLEOTIDE SEQUENCE</scope>
    <source>
        <strain evidence="12">10669</strain>
    </source>
</reference>